<dbReference type="STRING" id="133383.A0A1R0GTL5"/>
<dbReference type="AlphaFoldDB" id="A0A1R0GTL5"/>
<feature type="non-terminal residue" evidence="4">
    <location>
        <position position="1"/>
    </location>
</feature>
<dbReference type="Gene3D" id="2.130.10.10">
    <property type="entry name" value="YVTN repeat-like/Quinoprotein amine dehydrogenase"/>
    <property type="match status" value="1"/>
</dbReference>
<dbReference type="OrthoDB" id="10255630at2759"/>
<dbReference type="InterPro" id="IPR016346">
    <property type="entry name" value="G-protein_beta_1-5"/>
</dbReference>
<protein>
    <submittedName>
        <fullName evidence="4">Guanine nucleotide-binding protein subunit beta-1</fullName>
    </submittedName>
</protein>
<dbReference type="InterPro" id="IPR036322">
    <property type="entry name" value="WD40_repeat_dom_sf"/>
</dbReference>
<feature type="repeat" description="WD" evidence="3">
    <location>
        <begin position="44"/>
        <end position="74"/>
    </location>
</feature>
<evidence type="ECO:0000256" key="2">
    <source>
        <dbReference type="ARBA" id="ARBA00022737"/>
    </source>
</evidence>
<keyword evidence="1 3" id="KW-0853">WD repeat</keyword>
<dbReference type="PROSITE" id="PS50082">
    <property type="entry name" value="WD_REPEATS_2"/>
    <property type="match status" value="2"/>
</dbReference>
<dbReference type="InterPro" id="IPR019775">
    <property type="entry name" value="WD40_repeat_CS"/>
</dbReference>
<evidence type="ECO:0000313" key="5">
    <source>
        <dbReference type="Proteomes" id="UP000187455"/>
    </source>
</evidence>
<keyword evidence="5" id="KW-1185">Reference proteome</keyword>
<evidence type="ECO:0000256" key="1">
    <source>
        <dbReference type="ARBA" id="ARBA00022574"/>
    </source>
</evidence>
<gene>
    <name evidence="4" type="ORF">AYI68_g5670</name>
</gene>
<reference evidence="4 5" key="1">
    <citation type="journal article" date="2016" name="Mol. Biol. Evol.">
        <title>Genome-Wide Survey of Gut Fungi (Harpellales) Reveals the First Horizontally Transferred Ubiquitin Gene from a Mosquito Host.</title>
        <authorList>
            <person name="Wang Y."/>
            <person name="White M.M."/>
            <person name="Kvist S."/>
            <person name="Moncalvo J.M."/>
        </authorList>
    </citation>
    <scope>NUCLEOTIDE SEQUENCE [LARGE SCALE GENOMIC DNA]</scope>
    <source>
        <strain evidence="4 5">ALG-7-W6</strain>
    </source>
</reference>
<name>A0A1R0GTL5_9FUNG</name>
<dbReference type="Proteomes" id="UP000187455">
    <property type="component" value="Unassembled WGS sequence"/>
</dbReference>
<dbReference type="GO" id="GO:0007165">
    <property type="term" value="P:signal transduction"/>
    <property type="evidence" value="ECO:0007669"/>
    <property type="project" value="InterPro"/>
</dbReference>
<keyword evidence="2" id="KW-0677">Repeat</keyword>
<dbReference type="SMART" id="SM00320">
    <property type="entry name" value="WD40"/>
    <property type="match status" value="2"/>
</dbReference>
<sequence length="90" mass="9856">TNDDILCGITSISFSSSGRLLFAGYDDFNVNVWDVLKSQRVAILSAHENRVSCLGVSKDGMALCTGSWDSTLKVSFLFLTPTSAFSFYYP</sequence>
<evidence type="ECO:0000256" key="3">
    <source>
        <dbReference type="PROSITE-ProRule" id="PRU00221"/>
    </source>
</evidence>
<dbReference type="InterPro" id="IPR001680">
    <property type="entry name" value="WD40_rpt"/>
</dbReference>
<comment type="caution">
    <text evidence="4">The sequence shown here is derived from an EMBL/GenBank/DDBJ whole genome shotgun (WGS) entry which is preliminary data.</text>
</comment>
<accession>A0A1R0GTL5</accession>
<organism evidence="4 5">
    <name type="scientific">Smittium mucronatum</name>
    <dbReference type="NCBI Taxonomy" id="133383"/>
    <lineage>
        <taxon>Eukaryota</taxon>
        <taxon>Fungi</taxon>
        <taxon>Fungi incertae sedis</taxon>
        <taxon>Zoopagomycota</taxon>
        <taxon>Kickxellomycotina</taxon>
        <taxon>Harpellomycetes</taxon>
        <taxon>Harpellales</taxon>
        <taxon>Legeriomycetaceae</taxon>
        <taxon>Smittium</taxon>
    </lineage>
</organism>
<dbReference type="Pfam" id="PF00400">
    <property type="entry name" value="WD40"/>
    <property type="match status" value="2"/>
</dbReference>
<feature type="repeat" description="WD" evidence="3">
    <location>
        <begin position="9"/>
        <end position="43"/>
    </location>
</feature>
<proteinExistence type="predicted"/>
<dbReference type="InterPro" id="IPR015943">
    <property type="entry name" value="WD40/YVTN_repeat-like_dom_sf"/>
</dbReference>
<dbReference type="PANTHER" id="PTHR19850">
    <property type="entry name" value="GUANINE NUCLEOTIDE-BINDING PROTEIN BETA G PROTEIN BETA"/>
    <property type="match status" value="1"/>
</dbReference>
<evidence type="ECO:0000313" key="4">
    <source>
        <dbReference type="EMBL" id="OLY80237.1"/>
    </source>
</evidence>
<dbReference type="PROSITE" id="PS00678">
    <property type="entry name" value="WD_REPEATS_1"/>
    <property type="match status" value="1"/>
</dbReference>
<dbReference type="SUPFAM" id="SSF50978">
    <property type="entry name" value="WD40 repeat-like"/>
    <property type="match status" value="1"/>
</dbReference>
<dbReference type="EMBL" id="LSSL01003647">
    <property type="protein sequence ID" value="OLY80237.1"/>
    <property type="molecule type" value="Genomic_DNA"/>
</dbReference>